<proteinExistence type="predicted"/>
<protein>
    <submittedName>
        <fullName evidence="1">Uncharacterized protein</fullName>
    </submittedName>
</protein>
<dbReference type="EMBL" id="BAABJA010000007">
    <property type="protein sequence ID" value="GAA4664620.1"/>
    <property type="molecule type" value="Genomic_DNA"/>
</dbReference>
<dbReference type="Proteomes" id="UP001501699">
    <property type="component" value="Unassembled WGS sequence"/>
</dbReference>
<organism evidence="1 2">
    <name type="scientific">Bartonella pachyuromydis</name>
    <dbReference type="NCBI Taxonomy" id="931097"/>
    <lineage>
        <taxon>Bacteria</taxon>
        <taxon>Pseudomonadati</taxon>
        <taxon>Pseudomonadota</taxon>
        <taxon>Alphaproteobacteria</taxon>
        <taxon>Hyphomicrobiales</taxon>
        <taxon>Bartonellaceae</taxon>
        <taxon>Bartonella</taxon>
    </lineage>
</organism>
<gene>
    <name evidence="1" type="ORF">GCM10023262_11710</name>
</gene>
<keyword evidence="2" id="KW-1185">Reference proteome</keyword>
<reference evidence="2" key="1">
    <citation type="journal article" date="2019" name="Int. J. Syst. Evol. Microbiol.">
        <title>The Global Catalogue of Microorganisms (GCM) 10K type strain sequencing project: providing services to taxonomists for standard genome sequencing and annotation.</title>
        <authorList>
            <consortium name="The Broad Institute Genomics Platform"/>
            <consortium name="The Broad Institute Genome Sequencing Center for Infectious Disease"/>
            <person name="Wu L."/>
            <person name="Ma J."/>
        </authorList>
    </citation>
    <scope>NUCLEOTIDE SEQUENCE [LARGE SCALE GENOMIC DNA]</scope>
    <source>
        <strain evidence="2">JCM 17714</strain>
    </source>
</reference>
<sequence length="61" mass="6935">MLQWLEEKAWFSDKGLEVRTLSGAQVASLVVEMCFVSEELVVVWFVSSCTLVEVLKLVGEW</sequence>
<name>A0ABP8VIR9_9HYPH</name>
<accession>A0ABP8VIR9</accession>
<evidence type="ECO:0000313" key="1">
    <source>
        <dbReference type="EMBL" id="GAA4664620.1"/>
    </source>
</evidence>
<evidence type="ECO:0000313" key="2">
    <source>
        <dbReference type="Proteomes" id="UP001501699"/>
    </source>
</evidence>
<comment type="caution">
    <text evidence="1">The sequence shown here is derived from an EMBL/GenBank/DDBJ whole genome shotgun (WGS) entry which is preliminary data.</text>
</comment>